<organism evidence="1 2">
    <name type="scientific">Melastoma candidum</name>
    <dbReference type="NCBI Taxonomy" id="119954"/>
    <lineage>
        <taxon>Eukaryota</taxon>
        <taxon>Viridiplantae</taxon>
        <taxon>Streptophyta</taxon>
        <taxon>Embryophyta</taxon>
        <taxon>Tracheophyta</taxon>
        <taxon>Spermatophyta</taxon>
        <taxon>Magnoliopsida</taxon>
        <taxon>eudicotyledons</taxon>
        <taxon>Gunneridae</taxon>
        <taxon>Pentapetalae</taxon>
        <taxon>rosids</taxon>
        <taxon>malvids</taxon>
        <taxon>Myrtales</taxon>
        <taxon>Melastomataceae</taxon>
        <taxon>Melastomatoideae</taxon>
        <taxon>Melastomateae</taxon>
        <taxon>Melastoma</taxon>
    </lineage>
</organism>
<keyword evidence="2" id="KW-1185">Reference proteome</keyword>
<evidence type="ECO:0000313" key="1">
    <source>
        <dbReference type="EMBL" id="KAI4375389.1"/>
    </source>
</evidence>
<comment type="caution">
    <text evidence="1">The sequence shown here is derived from an EMBL/GenBank/DDBJ whole genome shotgun (WGS) entry which is preliminary data.</text>
</comment>
<name>A0ACB9R950_9MYRT</name>
<sequence>MGFLDSFLVYLFGVVMLAVAYLHLAESGVAIRFTSVPPVRSRFSTAVFRYVVERSDGRHACSNSSCSIICKLDRRDVLPCPMNALELRNLSENREHQLTLSFVTDEGERNSTTFSWFIDTIPPTATISSNQNYTVAEIVTVRVAFSEPCKRSGGFNCVNSSNCAVLVYGPAMVVPSSLRTGEDKTNITLDVSISQDISQGRVIISTVDRFCTDEAGNELVRTHDSNLVIHIDREPVLVDLWASIPSYALAINGILRTVYATKAISSTEIYLDFSVAVINSTEQIVNALHSSVGVLVPSRGNNRGSRRFVFKLTDVWGSHVVKIKLQASSIVCRTGRIVSSAQSLVFLLDSSKPAADVRTTVSPATKDSGINVMVGFDKPVFGFMPSMVDVEGGRVARFQELSRDLYSMTILAKESCKMVSVSVPEAQVTDISGNPNLASNRLELMHYYAPAVSLALQSFMTVGVITTSLTVALLSFSASNLAACAPGFCEGGIYPNPPVNLQGMVGHLQVFILSSWLSKNQPLEFSETMQGLWWLIPYEKLPWKTGHETPWPGDRWDASRWAELAAHGNNISIVALAHVPTPESGMLDISNRAAGYGSPLSSDEYIMYFMKGQPLSVTNRMHRSESNHWWEEMELNLLWVAIGGSLIIIHLLLLLLLRLRMGSRPRGLFSFPRFELLLLIIVLPGITQSSALTIHGGRIKGILVGALLLAIPVAFVSALCLFLAFMVFPSSFVLYKEIKHLRTQEPWHKWLSSFVVGPPALGKWFYRDGSPAFASWFGFLFEDLKGPALYVFADQNNDSTMPRWTESSDSGIGRMRAVSSTDSNEEVKIPTLRRMFGCVRCSYIVLDVSRRIILGFLAGTHSSRASTRTVCALSITMFQLVYLVMLKPYISLGVQAVESLSLLCEAAFFLLLTINTSRNVQDPPRPRFLGVMLLTLVLTCFVSQIIREWYAIAKFLLRLSQPQKGSLKPGLKNLAKGLVLPFLPRRMWSRVLSPDNDEPWGASTRVPCMEPLSSMTATVVPTQETWGTDASQGDVVGRLKRELRAERKGSAEAEPRSDLRRLREMAKASFSG</sequence>
<accession>A0ACB9R950</accession>
<reference evidence="2" key="1">
    <citation type="journal article" date="2023" name="Front. Plant Sci.">
        <title>Chromosomal-level genome assembly of Melastoma candidum provides insights into trichome evolution.</title>
        <authorList>
            <person name="Zhong Y."/>
            <person name="Wu W."/>
            <person name="Sun C."/>
            <person name="Zou P."/>
            <person name="Liu Y."/>
            <person name="Dai S."/>
            <person name="Zhou R."/>
        </authorList>
    </citation>
    <scope>NUCLEOTIDE SEQUENCE [LARGE SCALE GENOMIC DNA]</scope>
</reference>
<dbReference type="Proteomes" id="UP001057402">
    <property type="component" value="Chromosome 4"/>
</dbReference>
<protein>
    <submittedName>
        <fullName evidence="1">Uncharacterized protein</fullName>
    </submittedName>
</protein>
<proteinExistence type="predicted"/>
<dbReference type="EMBL" id="CM042883">
    <property type="protein sequence ID" value="KAI4375389.1"/>
    <property type="molecule type" value="Genomic_DNA"/>
</dbReference>
<gene>
    <name evidence="1" type="ORF">MLD38_013267</name>
</gene>
<evidence type="ECO:0000313" key="2">
    <source>
        <dbReference type="Proteomes" id="UP001057402"/>
    </source>
</evidence>